<dbReference type="InterPro" id="IPR036388">
    <property type="entry name" value="WH-like_DNA-bd_sf"/>
</dbReference>
<dbReference type="OrthoDB" id="8635520at2"/>
<dbReference type="GO" id="GO:0006950">
    <property type="term" value="P:response to stress"/>
    <property type="evidence" value="ECO:0007669"/>
    <property type="project" value="TreeGrafter"/>
</dbReference>
<organism evidence="2 3">
    <name type="scientific">Microbacterium lemovicicum</name>
    <dbReference type="NCBI Taxonomy" id="1072463"/>
    <lineage>
        <taxon>Bacteria</taxon>
        <taxon>Bacillati</taxon>
        <taxon>Actinomycetota</taxon>
        <taxon>Actinomycetes</taxon>
        <taxon>Micrococcales</taxon>
        <taxon>Microbacteriaceae</taxon>
        <taxon>Microbacterium</taxon>
    </lineage>
</organism>
<sequence length="159" mass="17489">MYPVPRMSPAEGEAWLGLIRVCELLPSELDSQLQRDADMTHYEFAVLTFLRWAPDASVSMSEIADATSGSLSRLSHVCSRLERRGLISRSPSPEDRRVTTVALTGAGRRALIRAIPGHIETARRLVVDALSEEDLAHLARITALLGAQLDPESRFGSPR</sequence>
<evidence type="ECO:0000313" key="2">
    <source>
        <dbReference type="EMBL" id="AZS38650.1"/>
    </source>
</evidence>
<dbReference type="PANTHER" id="PTHR33164:SF99">
    <property type="entry name" value="MARR FAMILY REGULATORY PROTEIN"/>
    <property type="match status" value="1"/>
</dbReference>
<keyword evidence="3" id="KW-1185">Reference proteome</keyword>
<dbReference type="PANTHER" id="PTHR33164">
    <property type="entry name" value="TRANSCRIPTIONAL REGULATOR, MARR FAMILY"/>
    <property type="match status" value="1"/>
</dbReference>
<dbReference type="Gene3D" id="1.10.10.10">
    <property type="entry name" value="Winged helix-like DNA-binding domain superfamily/Winged helix DNA-binding domain"/>
    <property type="match status" value="1"/>
</dbReference>
<dbReference type="Pfam" id="PF01047">
    <property type="entry name" value="MarR"/>
    <property type="match status" value="1"/>
</dbReference>
<feature type="domain" description="HTH marR-type" evidence="1">
    <location>
        <begin position="11"/>
        <end position="150"/>
    </location>
</feature>
<dbReference type="InterPro" id="IPR000835">
    <property type="entry name" value="HTH_MarR-typ"/>
</dbReference>
<dbReference type="InterPro" id="IPR036390">
    <property type="entry name" value="WH_DNA-bd_sf"/>
</dbReference>
<proteinExistence type="predicted"/>
<dbReference type="InterPro" id="IPR039422">
    <property type="entry name" value="MarR/SlyA-like"/>
</dbReference>
<dbReference type="PRINTS" id="PR00598">
    <property type="entry name" value="HTHMARR"/>
</dbReference>
<dbReference type="PROSITE" id="PS50995">
    <property type="entry name" value="HTH_MARR_2"/>
    <property type="match status" value="1"/>
</dbReference>
<dbReference type="EMBL" id="CP031423">
    <property type="protein sequence ID" value="AZS38650.1"/>
    <property type="molecule type" value="Genomic_DNA"/>
</dbReference>
<dbReference type="SMART" id="SM00347">
    <property type="entry name" value="HTH_MARR"/>
    <property type="match status" value="1"/>
</dbReference>
<dbReference type="AlphaFoldDB" id="A0A3Q9J117"/>
<accession>A0A3Q9J117</accession>
<protein>
    <submittedName>
        <fullName evidence="2">Putative HTH-type transcriptional regulator</fullName>
    </submittedName>
</protein>
<dbReference type="SUPFAM" id="SSF46785">
    <property type="entry name" value="Winged helix' DNA-binding domain"/>
    <property type="match status" value="1"/>
</dbReference>
<name>A0A3Q9J117_9MICO</name>
<evidence type="ECO:0000313" key="3">
    <source>
        <dbReference type="Proteomes" id="UP000276888"/>
    </source>
</evidence>
<evidence type="ECO:0000259" key="1">
    <source>
        <dbReference type="PROSITE" id="PS50995"/>
    </source>
</evidence>
<dbReference type="Proteomes" id="UP000276888">
    <property type="component" value="Chromosome"/>
</dbReference>
<dbReference type="KEGG" id="mlv:CVS47_03309"/>
<gene>
    <name evidence="2" type="ORF">CVS47_03309</name>
</gene>
<dbReference type="GO" id="GO:0003700">
    <property type="term" value="F:DNA-binding transcription factor activity"/>
    <property type="evidence" value="ECO:0007669"/>
    <property type="project" value="InterPro"/>
</dbReference>
<reference evidence="2 3" key="1">
    <citation type="submission" date="2018-08" db="EMBL/GenBank/DDBJ databases">
        <title>Microbacterium lemovicicum sp. nov., a bacterium isolated from a natural uranium-rich soil.</title>
        <authorList>
            <person name="ORTET P."/>
        </authorList>
    </citation>
    <scope>NUCLEOTIDE SEQUENCE [LARGE SCALE GENOMIC DNA]</scope>
    <source>
        <strain evidence="2 3">Viu22</strain>
    </source>
</reference>